<organism evidence="2 3">
    <name type="scientific">Streptomyces davaonensis (strain DSM 101723 / JCM 4913 / KCC S-0913 / 768)</name>
    <dbReference type="NCBI Taxonomy" id="1214101"/>
    <lineage>
        <taxon>Bacteria</taxon>
        <taxon>Bacillati</taxon>
        <taxon>Actinomycetota</taxon>
        <taxon>Actinomycetes</taxon>
        <taxon>Kitasatosporales</taxon>
        <taxon>Streptomycetaceae</taxon>
        <taxon>Streptomyces</taxon>
    </lineage>
</organism>
<gene>
    <name evidence="2" type="ORF">BN159_4785</name>
</gene>
<name>K4R8Z7_STRDJ</name>
<dbReference type="KEGG" id="sdv:BN159_4785"/>
<dbReference type="SUPFAM" id="SSF160631">
    <property type="entry name" value="SMI1/KNR4-like"/>
    <property type="match status" value="1"/>
</dbReference>
<proteinExistence type="predicted"/>
<reference evidence="2 3" key="1">
    <citation type="journal article" date="2012" name="J. Bacteriol.">
        <title>Genome sequence of the bacterium Streptomyces davawensis JCM 4913 and heterologous production of the unique antibiotic roseoflavin.</title>
        <authorList>
            <person name="Jankowitsch F."/>
            <person name="Schwarz J."/>
            <person name="Ruckert C."/>
            <person name="Gust B."/>
            <person name="Szczepanowski R."/>
            <person name="Blom J."/>
            <person name="Pelzer S."/>
            <person name="Kalinowski J."/>
            <person name="Mack M."/>
        </authorList>
    </citation>
    <scope>NUCLEOTIDE SEQUENCE [LARGE SCALE GENOMIC DNA]</scope>
    <source>
        <strain evidence="3">DSM 101723 / JCM 4913 / KCC S-0913 / 768</strain>
    </source>
</reference>
<dbReference type="HOGENOM" id="CLU_109400_0_0_11"/>
<dbReference type="STRING" id="1214101.BN159_4785"/>
<protein>
    <recommendedName>
        <fullName evidence="1">Knr4/Smi1-like domain-containing protein</fullName>
    </recommendedName>
</protein>
<dbReference type="InterPro" id="IPR018958">
    <property type="entry name" value="Knr4/Smi1-like_dom"/>
</dbReference>
<dbReference type="PATRIC" id="fig|1214101.3.peg.4848"/>
<keyword evidence="3" id="KW-1185">Reference proteome</keyword>
<evidence type="ECO:0000313" key="2">
    <source>
        <dbReference type="EMBL" id="CCK29164.1"/>
    </source>
</evidence>
<dbReference type="RefSeq" id="WP_015659506.1">
    <property type="nucleotide sequence ID" value="NC_020504.1"/>
</dbReference>
<dbReference type="Proteomes" id="UP000008043">
    <property type="component" value="Chromosome"/>
</dbReference>
<dbReference type="Pfam" id="PF09346">
    <property type="entry name" value="SMI1_KNR4"/>
    <property type="match status" value="1"/>
</dbReference>
<sequence>MNLDHADPAELAALRAAFDVDDGGESALGWEAVRAFEAAHGIVLPEPYRTFVAEITDGSYSGPPEYGLLSVAELPSDWDGDVEERVLNEPFPLTAAWLWEEDPDAAADAAVDDRLEQVYNHGSIVLGTDGCAMYWHLVVTGPHRGHVWLISDVGAAPFGQRFGYTTAEPGFAGWVRHWAANKPWHDAA</sequence>
<dbReference type="eggNOG" id="ENOG5033BIX">
    <property type="taxonomic scope" value="Bacteria"/>
</dbReference>
<dbReference type="AlphaFoldDB" id="K4R8Z7"/>
<evidence type="ECO:0000313" key="3">
    <source>
        <dbReference type="Proteomes" id="UP000008043"/>
    </source>
</evidence>
<accession>K4R8Z7</accession>
<dbReference type="InterPro" id="IPR037883">
    <property type="entry name" value="Knr4/Smi1-like_sf"/>
</dbReference>
<dbReference type="OrthoDB" id="1190024at2"/>
<feature type="domain" description="Knr4/Smi1-like" evidence="1">
    <location>
        <begin position="31"/>
        <end position="150"/>
    </location>
</feature>
<dbReference type="EMBL" id="HE971709">
    <property type="protein sequence ID" value="CCK29164.1"/>
    <property type="molecule type" value="Genomic_DNA"/>
</dbReference>
<evidence type="ECO:0000259" key="1">
    <source>
        <dbReference type="Pfam" id="PF09346"/>
    </source>
</evidence>